<name>A0AAF0E800_9BASI</name>
<dbReference type="AlphaFoldDB" id="A0AAF0E800"/>
<evidence type="ECO:0000313" key="2">
    <source>
        <dbReference type="Proteomes" id="UP001220961"/>
    </source>
</evidence>
<dbReference type="EMBL" id="CP119908">
    <property type="protein sequence ID" value="WFD17792.1"/>
    <property type="molecule type" value="Genomic_DNA"/>
</dbReference>
<gene>
    <name evidence="1" type="ORF">MCAP1_000001</name>
</gene>
<proteinExistence type="predicted"/>
<evidence type="ECO:0000313" key="1">
    <source>
        <dbReference type="EMBL" id="WFD17792.1"/>
    </source>
</evidence>
<reference evidence="1" key="1">
    <citation type="submission" date="2023-03" db="EMBL/GenBank/DDBJ databases">
        <title>Mating type loci evolution in Malassezia.</title>
        <authorList>
            <person name="Coelho M.A."/>
        </authorList>
    </citation>
    <scope>NUCLEOTIDE SEQUENCE</scope>
    <source>
        <strain evidence="1">CBS 10434</strain>
    </source>
</reference>
<keyword evidence="2" id="KW-1185">Reference proteome</keyword>
<protein>
    <submittedName>
        <fullName evidence="1">Uncharacterized protein</fullName>
    </submittedName>
</protein>
<sequence length="180" mass="20672">MSVRLQTLRHDRVRDVLYKHVQRNAHVEVEREALIVPGRQERSDLRVRGLHAGPGPETHYDLFIREVTGSNKERNGHHKVTLKPTGRPHEYVWEWQAPEKRAQQDQQVEAMVSTTGVSSAADARRAVLWRQITQTLGEKRRKKERKYSFCHHVRAIGLSASGVQTKGFRDALRAFGRGLA</sequence>
<organism evidence="1 2">
    <name type="scientific">Malassezia caprae</name>
    <dbReference type="NCBI Taxonomy" id="1381934"/>
    <lineage>
        <taxon>Eukaryota</taxon>
        <taxon>Fungi</taxon>
        <taxon>Dikarya</taxon>
        <taxon>Basidiomycota</taxon>
        <taxon>Ustilaginomycotina</taxon>
        <taxon>Malasseziomycetes</taxon>
        <taxon>Malasseziales</taxon>
        <taxon>Malasseziaceae</taxon>
        <taxon>Malassezia</taxon>
    </lineage>
</organism>
<accession>A0AAF0E800</accession>
<dbReference type="Proteomes" id="UP001220961">
    <property type="component" value="Chromosome 1"/>
</dbReference>